<gene>
    <name evidence="10" type="ORF">J2S20_001827</name>
</gene>
<evidence type="ECO:0000256" key="7">
    <source>
        <dbReference type="PIRNR" id="PIRNR005539"/>
    </source>
</evidence>
<comment type="similarity">
    <text evidence="2 7">Belongs to the peptidase S33 family.</text>
</comment>
<dbReference type="NCBIfam" id="NF045945">
    <property type="entry name" value="ProImpepLactob"/>
    <property type="match status" value="1"/>
</dbReference>
<comment type="function">
    <text evidence="7">Releases the N-terminal proline from various substrates.</text>
</comment>
<dbReference type="InterPro" id="IPR000073">
    <property type="entry name" value="AB_hydrolase_1"/>
</dbReference>
<comment type="caution">
    <text evidence="10">The sequence shown here is derived from an EMBL/GenBank/DDBJ whole genome shotgun (WGS) entry which is preliminary data.</text>
</comment>
<dbReference type="PANTHER" id="PTHR43798:SF20">
    <property type="entry name" value="2-SUCCINYL-6-HYDROXY-2,4-CYCLOHEXADIENE-1-CARBOXYLATE SYNTHASE-RELATED"/>
    <property type="match status" value="1"/>
</dbReference>
<dbReference type="InterPro" id="IPR005945">
    <property type="entry name" value="Pro_imino_pep"/>
</dbReference>
<feature type="active site" description="Nucleophile" evidence="8">
    <location>
        <position position="105"/>
    </location>
</feature>
<keyword evidence="11" id="KW-1185">Reference proteome</keyword>
<dbReference type="Gene3D" id="3.40.50.1820">
    <property type="entry name" value="alpha/beta hydrolase"/>
    <property type="match status" value="1"/>
</dbReference>
<reference evidence="10" key="1">
    <citation type="submission" date="2023-07" db="EMBL/GenBank/DDBJ databases">
        <title>Genomic Encyclopedia of Type Strains, Phase IV (KMG-IV): sequencing the most valuable type-strain genomes for metagenomic binning, comparative biology and taxonomic classification.</title>
        <authorList>
            <person name="Goeker M."/>
        </authorList>
    </citation>
    <scope>NUCLEOTIDE SEQUENCE</scope>
    <source>
        <strain evidence="10">DSM 19659</strain>
    </source>
</reference>
<keyword evidence="7 10" id="KW-0031">Aminopeptidase</keyword>
<feature type="domain" description="AB hydrolase-1" evidence="9">
    <location>
        <begin position="28"/>
        <end position="277"/>
    </location>
</feature>
<feature type="active site" evidence="8">
    <location>
        <position position="245"/>
    </location>
</feature>
<evidence type="ECO:0000256" key="4">
    <source>
        <dbReference type="ARBA" id="ARBA00021843"/>
    </source>
</evidence>
<evidence type="ECO:0000313" key="11">
    <source>
        <dbReference type="Proteomes" id="UP001241537"/>
    </source>
</evidence>
<organism evidence="10 11">
    <name type="scientific">Moryella indoligenes</name>
    <dbReference type="NCBI Taxonomy" id="371674"/>
    <lineage>
        <taxon>Bacteria</taxon>
        <taxon>Bacillati</taxon>
        <taxon>Bacillota</taxon>
        <taxon>Clostridia</taxon>
        <taxon>Lachnospirales</taxon>
        <taxon>Lachnospiraceae</taxon>
        <taxon>Moryella</taxon>
    </lineage>
</organism>
<evidence type="ECO:0000256" key="1">
    <source>
        <dbReference type="ARBA" id="ARBA00001585"/>
    </source>
</evidence>
<dbReference type="EC" id="3.4.11.5" evidence="3 7"/>
<dbReference type="Pfam" id="PF00561">
    <property type="entry name" value="Abhydrolase_1"/>
    <property type="match status" value="1"/>
</dbReference>
<dbReference type="RefSeq" id="WP_307255107.1">
    <property type="nucleotide sequence ID" value="NZ_JAUSTO010000012.1"/>
</dbReference>
<dbReference type="GO" id="GO:0004177">
    <property type="term" value="F:aminopeptidase activity"/>
    <property type="evidence" value="ECO:0007669"/>
    <property type="project" value="UniProtKB-KW"/>
</dbReference>
<dbReference type="GO" id="GO:0006508">
    <property type="term" value="P:proteolysis"/>
    <property type="evidence" value="ECO:0007669"/>
    <property type="project" value="UniProtKB-KW"/>
</dbReference>
<protein>
    <recommendedName>
        <fullName evidence="4 7">Proline iminopeptidase</fullName>
        <shortName evidence="7">PIP</shortName>
        <ecNumber evidence="3 7">3.4.11.5</ecNumber>
    </recommendedName>
    <alternativeName>
        <fullName evidence="6 7">Prolyl aminopeptidase</fullName>
    </alternativeName>
</protein>
<dbReference type="GO" id="GO:0016020">
    <property type="term" value="C:membrane"/>
    <property type="evidence" value="ECO:0007669"/>
    <property type="project" value="TreeGrafter"/>
</dbReference>
<proteinExistence type="inferred from homology"/>
<evidence type="ECO:0000256" key="8">
    <source>
        <dbReference type="PIRSR" id="PIRSR005539-1"/>
    </source>
</evidence>
<feature type="active site" description="Proton donor" evidence="8">
    <location>
        <position position="272"/>
    </location>
</feature>
<dbReference type="InterPro" id="IPR050266">
    <property type="entry name" value="AB_hydrolase_sf"/>
</dbReference>
<evidence type="ECO:0000256" key="5">
    <source>
        <dbReference type="ARBA" id="ARBA00022801"/>
    </source>
</evidence>
<evidence type="ECO:0000256" key="2">
    <source>
        <dbReference type="ARBA" id="ARBA00010088"/>
    </source>
</evidence>
<sequence>MKIREGYIPYLGYQTYYRIVGESRGGKKPLLLLHGGPGSTHNYFEVLDCLAEEGREVISYDQLGCGNSWVEGEHPELWTYKTWDEELMLLRKTLKLEKLHLLGQSWGGMLAIEYLCNYRPEGVQSLILSSSLPSCALWAEEQHRQLAFLPAEEQAAVREAEQSGDYSGELYKRAEAHYMELFCAGAPTAESPECLRRPKRAGRSAYLATQGENEFQATGIFKDWEYRSRLREIEIPSLIISGTNDLCTPLIAKTMYDGLPNARWELFPGCRHMCFVEDNERYCALLNEWMEQYD</sequence>
<evidence type="ECO:0000256" key="3">
    <source>
        <dbReference type="ARBA" id="ARBA00012568"/>
    </source>
</evidence>
<keyword evidence="5 7" id="KW-0378">Hydrolase</keyword>
<dbReference type="PRINTS" id="PR00793">
    <property type="entry name" value="PROAMNOPTASE"/>
</dbReference>
<keyword evidence="7" id="KW-0645">Protease</keyword>
<dbReference type="PIRSF" id="PIRSF005539">
    <property type="entry name" value="Pept_S33_TRI_F1"/>
    <property type="match status" value="1"/>
</dbReference>
<dbReference type="AlphaFoldDB" id="A0AAE3VBC4"/>
<dbReference type="SUPFAM" id="SSF53474">
    <property type="entry name" value="alpha/beta-Hydrolases"/>
    <property type="match status" value="1"/>
</dbReference>
<comment type="catalytic activity">
    <reaction evidence="1 7">
        <text>Release of N-terminal proline from a peptide.</text>
        <dbReference type="EC" id="3.4.11.5"/>
    </reaction>
</comment>
<dbReference type="InterPro" id="IPR029058">
    <property type="entry name" value="AB_hydrolase_fold"/>
</dbReference>
<evidence type="ECO:0000313" key="10">
    <source>
        <dbReference type="EMBL" id="MDQ0153118.1"/>
    </source>
</evidence>
<dbReference type="InterPro" id="IPR002410">
    <property type="entry name" value="Peptidase_S33"/>
</dbReference>
<dbReference type="PANTHER" id="PTHR43798">
    <property type="entry name" value="MONOACYLGLYCEROL LIPASE"/>
    <property type="match status" value="1"/>
</dbReference>
<evidence type="ECO:0000259" key="9">
    <source>
        <dbReference type="Pfam" id="PF00561"/>
    </source>
</evidence>
<dbReference type="Proteomes" id="UP001241537">
    <property type="component" value="Unassembled WGS sequence"/>
</dbReference>
<dbReference type="NCBIfam" id="TIGR01250">
    <property type="entry name" value="pro_imino_pep_2"/>
    <property type="match status" value="1"/>
</dbReference>
<accession>A0AAE3VBC4</accession>
<name>A0AAE3VBC4_9FIRM</name>
<dbReference type="EMBL" id="JAUSTO010000012">
    <property type="protein sequence ID" value="MDQ0153118.1"/>
    <property type="molecule type" value="Genomic_DNA"/>
</dbReference>
<evidence type="ECO:0000256" key="6">
    <source>
        <dbReference type="ARBA" id="ARBA00029605"/>
    </source>
</evidence>